<dbReference type="AlphaFoldDB" id="W0EYW7"/>
<feature type="chain" id="PRO_5004789011" evidence="1">
    <location>
        <begin position="22"/>
        <end position="748"/>
    </location>
</feature>
<dbReference type="STRING" id="929713.NIASO_14010"/>
<sequence>MYMNKFLPVLLLLLLSLQVSAQRRSKRKKKNVPQVVAVVDTIPAYTPAMIRLKLHENIDADQKALLASDGNADGILKVGVDSKVNEAVTNAATKQVNWLQYRLETDPKLDQRLKANYLSGISEILRFVKTGWKRNEVDAAYLPQIITAYQNCIEADRNKQSIAPVIRPLPYDVAYTSILPRVFKDNPGYKETKGLVLVKLSQKYPQRTFAALKADPESPYADSLIRVMAHKYPQQVYDYAQANNKLSYKLQGIEDDPLITHIVAMARSDSKSGQFYFPFLDNIVKGKITTKDIDNAKNDPVKYFRLLVNTEIEYTTRMANGDTAIGYKSLLAKMEQKAKDDFIAPINGLHESPDAIRFRAIQPLRAEDLYYVAVLTDGLIYTSSYTNGVYPLMMKKAGNKGDELLKKLNFDHYRKFIAQAAAYNTLRNFLGSFQNQEDTKNLMTTFVSNLEKSDGLEDGVDVADSYASVYETLPDLSKQMLENVKNNLDRNQHNRNKKGVAIYSILYNLFLSADSTNHIDLTQKLHIPPVYDVSFKSLANEKGEVVCQVFFYGDKDGQTIFNGFLGMFNSNWKIDRSNKQWVVIRSVKGNPVAIYANRPLDETKGEDDAAQRALNAYLEDHNLYPTVTIHRGHSYWAPSTIDYMSPTSKLVFMGSCGGFNLIDSILRKSQDAHIIASKQIGKTAINKPFFLLLTEKLRTGKDIEWIPFWKEFKKAANVPGFEDYIPPYKNLGAIFIKAYKKETGQTDV</sequence>
<dbReference type="HOGENOM" id="CLU_378049_0_0_10"/>
<evidence type="ECO:0000313" key="2">
    <source>
        <dbReference type="EMBL" id="AHF15967.1"/>
    </source>
</evidence>
<evidence type="ECO:0000313" key="3">
    <source>
        <dbReference type="Proteomes" id="UP000003586"/>
    </source>
</evidence>
<protein>
    <submittedName>
        <fullName evidence="2">Uncharacterized protein</fullName>
    </submittedName>
</protein>
<reference evidence="2 3" key="1">
    <citation type="submission" date="2013-12" db="EMBL/GenBank/DDBJ databases">
        <authorList>
            <consortium name="DOE Joint Genome Institute"/>
            <person name="Eisen J."/>
            <person name="Huntemann M."/>
            <person name="Han J."/>
            <person name="Chen A."/>
            <person name="Kyrpides N."/>
            <person name="Mavromatis K."/>
            <person name="Markowitz V."/>
            <person name="Palaniappan K."/>
            <person name="Ivanova N."/>
            <person name="Schaumberg A."/>
            <person name="Pati A."/>
            <person name="Liolios K."/>
            <person name="Nordberg H.P."/>
            <person name="Cantor M.N."/>
            <person name="Hua S.X."/>
            <person name="Woyke T."/>
        </authorList>
    </citation>
    <scope>NUCLEOTIDE SEQUENCE [LARGE SCALE GENOMIC DNA]</scope>
    <source>
        <strain evidence="3">DSM 19437</strain>
    </source>
</reference>
<dbReference type="KEGG" id="nso:NIASO_14010"/>
<proteinExistence type="predicted"/>
<keyword evidence="1" id="KW-0732">Signal</keyword>
<feature type="signal peptide" evidence="1">
    <location>
        <begin position="1"/>
        <end position="21"/>
    </location>
</feature>
<name>W0EYW7_9BACT</name>
<gene>
    <name evidence="2" type="ORF">NIASO_14010</name>
</gene>
<dbReference type="EMBL" id="CP007035">
    <property type="protein sequence ID" value="AHF15967.1"/>
    <property type="molecule type" value="Genomic_DNA"/>
</dbReference>
<organism evidence="2 3">
    <name type="scientific">Niabella soli DSM 19437</name>
    <dbReference type="NCBI Taxonomy" id="929713"/>
    <lineage>
        <taxon>Bacteria</taxon>
        <taxon>Pseudomonadati</taxon>
        <taxon>Bacteroidota</taxon>
        <taxon>Chitinophagia</taxon>
        <taxon>Chitinophagales</taxon>
        <taxon>Chitinophagaceae</taxon>
        <taxon>Niabella</taxon>
    </lineage>
</organism>
<dbReference type="OrthoDB" id="620210at2"/>
<keyword evidence="3" id="KW-1185">Reference proteome</keyword>
<accession>W0EYW7</accession>
<dbReference type="Proteomes" id="UP000003586">
    <property type="component" value="Chromosome"/>
</dbReference>
<evidence type="ECO:0000256" key="1">
    <source>
        <dbReference type="SAM" id="SignalP"/>
    </source>
</evidence>